<comment type="caution">
    <text evidence="1">The sequence shown here is derived from an EMBL/GenBank/DDBJ whole genome shotgun (WGS) entry which is preliminary data.</text>
</comment>
<dbReference type="AlphaFoldDB" id="A0A2A8D2S0"/>
<organism evidence="1 2">
    <name type="scientific">Longibacter salinarum</name>
    <dbReference type="NCBI Taxonomy" id="1850348"/>
    <lineage>
        <taxon>Bacteria</taxon>
        <taxon>Pseudomonadati</taxon>
        <taxon>Rhodothermota</taxon>
        <taxon>Rhodothermia</taxon>
        <taxon>Rhodothermales</taxon>
        <taxon>Salisaetaceae</taxon>
        <taxon>Longibacter</taxon>
    </lineage>
</organism>
<reference evidence="1 2" key="1">
    <citation type="submission" date="2017-10" db="EMBL/GenBank/DDBJ databases">
        <title>Draft genome of Longibacter Salinarum.</title>
        <authorList>
            <person name="Goh K.M."/>
            <person name="Shamsir M.S."/>
            <person name="Lim S.W."/>
        </authorList>
    </citation>
    <scope>NUCLEOTIDE SEQUENCE [LARGE SCALE GENOMIC DNA]</scope>
    <source>
        <strain evidence="1 2">KCTC 52045</strain>
    </source>
</reference>
<gene>
    <name evidence="1" type="ORF">CRI94_01255</name>
</gene>
<accession>A0A2A8D2S0</accession>
<evidence type="ECO:0000313" key="2">
    <source>
        <dbReference type="Proteomes" id="UP000220102"/>
    </source>
</evidence>
<evidence type="ECO:0000313" key="1">
    <source>
        <dbReference type="EMBL" id="PEN14948.1"/>
    </source>
</evidence>
<sequence length="251" mass="29180">MLLVSVLRLAPLAAHGQRLPDHAARIELMQACNGDDGMRELFFLQWQTRHPAISVIDRGGLSPVHRDVYDLVEQVYRPYRDPHQTSTWTGQKPFAVVQPHLVIDIVPDTTFARWERREYALDLNWDRPPLVRTDTIAPFRPRPDLPSEQLLYADEPYREDVIDFFLPNGAAITDAELNRRIDCVDDFVGLTDWVRTSRRMHSPPHLSVLINQRRDRAILAFGWGIKGGIWVAYRRSGLRWEIIKPLGRWVY</sequence>
<proteinExistence type="predicted"/>
<protein>
    <submittedName>
        <fullName evidence="1">Uncharacterized protein</fullName>
    </submittedName>
</protein>
<keyword evidence="2" id="KW-1185">Reference proteome</keyword>
<dbReference type="Proteomes" id="UP000220102">
    <property type="component" value="Unassembled WGS sequence"/>
</dbReference>
<name>A0A2A8D2S0_9BACT</name>
<dbReference type="EMBL" id="PDEQ01000001">
    <property type="protein sequence ID" value="PEN14948.1"/>
    <property type="molecule type" value="Genomic_DNA"/>
</dbReference>